<dbReference type="OrthoDB" id="8401317at2"/>
<dbReference type="RefSeq" id="WP_014857693.1">
    <property type="nucleotide sequence ID" value="NZ_LPUX01000066.1"/>
</dbReference>
<proteinExistence type="predicted"/>
<accession>A0A178XJX5</accession>
<name>A0A178XJX5_9HYPH</name>
<keyword evidence="2" id="KW-1185">Reference proteome</keyword>
<reference evidence="1 2" key="1">
    <citation type="journal article" date="2016" name="Int. J. Syst. Evol. Microbiol.">
        <title>Ensifer glycinis sp. nov., an novel rhizobial species associated with Glycine spp.</title>
        <authorList>
            <person name="Yan H."/>
            <person name="Yan J."/>
            <person name="Sui X.H."/>
            <person name="Wang E.T."/>
            <person name="Chen W.X."/>
            <person name="Zhang X.X."/>
            <person name="Chen W.F."/>
        </authorList>
    </citation>
    <scope>NUCLEOTIDE SEQUENCE [LARGE SCALE GENOMIC DNA]</scope>
    <source>
        <strain evidence="1 2">CCBAU 23380</strain>
    </source>
</reference>
<evidence type="ECO:0000313" key="2">
    <source>
        <dbReference type="Proteomes" id="UP000094025"/>
    </source>
</evidence>
<sequence length="89" mass="10322">MPEPETSYDAIVRAEIAIEIVNQARAIVTARVYELEDKEPGAAEELRRRRRELIELQQSIRAGDRDAIENLIALWGPRVQDEARFWAEF</sequence>
<evidence type="ECO:0000313" key="1">
    <source>
        <dbReference type="EMBL" id="OAP35537.1"/>
    </source>
</evidence>
<comment type="caution">
    <text evidence="1">The sequence shown here is derived from an EMBL/GenBank/DDBJ whole genome shotgun (WGS) entry which is preliminary data.</text>
</comment>
<dbReference type="EMBL" id="LPUX01000066">
    <property type="protein sequence ID" value="OAP35537.1"/>
    <property type="molecule type" value="Genomic_DNA"/>
</dbReference>
<protein>
    <submittedName>
        <fullName evidence="1">Uncharacterized protein</fullName>
    </submittedName>
</protein>
<gene>
    <name evidence="1" type="ORF">AU381_11475</name>
</gene>
<dbReference type="STRING" id="1472378.AU381_11475"/>
<dbReference type="Proteomes" id="UP000094025">
    <property type="component" value="Unassembled WGS sequence"/>
</dbReference>
<organism evidence="1 2">
    <name type="scientific">Sinorhizobium glycinis</name>
    <dbReference type="NCBI Taxonomy" id="1472378"/>
    <lineage>
        <taxon>Bacteria</taxon>
        <taxon>Pseudomonadati</taxon>
        <taxon>Pseudomonadota</taxon>
        <taxon>Alphaproteobacteria</taxon>
        <taxon>Hyphomicrobiales</taxon>
        <taxon>Rhizobiaceae</taxon>
        <taxon>Sinorhizobium/Ensifer group</taxon>
        <taxon>Sinorhizobium</taxon>
    </lineage>
</organism>
<dbReference type="AlphaFoldDB" id="A0A178XJX5"/>